<accession>A0A3S3Q489</accession>
<evidence type="ECO:0000313" key="4">
    <source>
        <dbReference type="EMBL" id="RWS13215.1"/>
    </source>
</evidence>
<feature type="domain" description="EF-hand" evidence="3">
    <location>
        <begin position="73"/>
        <end position="108"/>
    </location>
</feature>
<evidence type="ECO:0000313" key="5">
    <source>
        <dbReference type="EMBL" id="RWS13334.1"/>
    </source>
</evidence>
<evidence type="ECO:0000313" key="6">
    <source>
        <dbReference type="EMBL" id="RWS13604.1"/>
    </source>
</evidence>
<dbReference type="PANTHER" id="PTHR23048:SF0">
    <property type="entry name" value="CALMODULIN LIKE 3"/>
    <property type="match status" value="1"/>
</dbReference>
<dbReference type="Gene3D" id="1.10.238.10">
    <property type="entry name" value="EF-hand"/>
    <property type="match status" value="2"/>
</dbReference>
<gene>
    <name evidence="4" type="ORF">B4U79_00333</name>
    <name evidence="7" type="ORF">B4U79_03714</name>
    <name evidence="6" type="ORF">B4U79_08789</name>
    <name evidence="5" type="ORF">B4U79_10475</name>
</gene>
<dbReference type="GO" id="GO:0005509">
    <property type="term" value="F:calcium ion binding"/>
    <property type="evidence" value="ECO:0007669"/>
    <property type="project" value="InterPro"/>
</dbReference>
<dbReference type="InterPro" id="IPR050230">
    <property type="entry name" value="CALM/Myosin/TropC-like"/>
</dbReference>
<evidence type="ECO:0000259" key="3">
    <source>
        <dbReference type="PROSITE" id="PS50222"/>
    </source>
</evidence>
<keyword evidence="8" id="KW-1185">Reference proteome</keyword>
<dbReference type="EMBL" id="NCKU01000924">
    <property type="protein sequence ID" value="RWS13664.1"/>
    <property type="molecule type" value="Genomic_DNA"/>
</dbReference>
<dbReference type="FunFam" id="1.10.238.10:FF:000003">
    <property type="entry name" value="Calmodulin A"/>
    <property type="match status" value="1"/>
</dbReference>
<dbReference type="SMART" id="SM00054">
    <property type="entry name" value="EFh"/>
    <property type="match status" value="4"/>
</dbReference>
<feature type="domain" description="EF-hand" evidence="3">
    <location>
        <begin position="113"/>
        <end position="148"/>
    </location>
</feature>
<organism evidence="7 8">
    <name type="scientific">Dinothrombium tinctorium</name>
    <dbReference type="NCBI Taxonomy" id="1965070"/>
    <lineage>
        <taxon>Eukaryota</taxon>
        <taxon>Metazoa</taxon>
        <taxon>Ecdysozoa</taxon>
        <taxon>Arthropoda</taxon>
        <taxon>Chelicerata</taxon>
        <taxon>Arachnida</taxon>
        <taxon>Acari</taxon>
        <taxon>Acariformes</taxon>
        <taxon>Trombidiformes</taxon>
        <taxon>Prostigmata</taxon>
        <taxon>Anystina</taxon>
        <taxon>Parasitengona</taxon>
        <taxon>Trombidioidea</taxon>
        <taxon>Trombidiidae</taxon>
        <taxon>Dinothrombium</taxon>
    </lineage>
</organism>
<dbReference type="CDD" id="cd00051">
    <property type="entry name" value="EFh"/>
    <property type="match status" value="1"/>
</dbReference>
<dbReference type="InterPro" id="IPR011992">
    <property type="entry name" value="EF-hand-dom_pair"/>
</dbReference>
<dbReference type="GO" id="GO:0016460">
    <property type="term" value="C:myosin II complex"/>
    <property type="evidence" value="ECO:0007669"/>
    <property type="project" value="TreeGrafter"/>
</dbReference>
<name>A0A3S3Q489_9ACAR</name>
<dbReference type="STRING" id="1965070.A0A3S3Q489"/>
<dbReference type="PROSITE" id="PS00018">
    <property type="entry name" value="EF_HAND_1"/>
    <property type="match status" value="2"/>
</dbReference>
<dbReference type="PROSITE" id="PS50222">
    <property type="entry name" value="EF_HAND_2"/>
    <property type="match status" value="3"/>
</dbReference>
<sequence length="180" mass="20538">MEPNKESENRSKKFKEILLPKNSASLDYFRKLGIADALIDAYLEAFAMFDKNQDGIVSLKEIESLFINLDERFSLSDISEIVKEADKSKKDGIDFVEFVEILHTFLAKCTTTQLDEYLMQAFHRFDLDGNGTISWQDLKGVMIKLGQPITDAEAKQMIKIADKKNIGAINMQEFIALMKE</sequence>
<dbReference type="InterPro" id="IPR002048">
    <property type="entry name" value="EF_hand_dom"/>
</dbReference>
<dbReference type="Proteomes" id="UP000285301">
    <property type="component" value="Unassembled WGS sequence"/>
</dbReference>
<dbReference type="PANTHER" id="PTHR23048">
    <property type="entry name" value="MYOSIN LIGHT CHAIN 1, 3"/>
    <property type="match status" value="1"/>
</dbReference>
<comment type="caution">
    <text evidence="7">The sequence shown here is derived from an EMBL/GenBank/DDBJ whole genome shotgun (WGS) entry which is preliminary data.</text>
</comment>
<proteinExistence type="predicted"/>
<evidence type="ECO:0000313" key="8">
    <source>
        <dbReference type="Proteomes" id="UP000285301"/>
    </source>
</evidence>
<evidence type="ECO:0000313" key="7">
    <source>
        <dbReference type="EMBL" id="RWS13664.1"/>
    </source>
</evidence>
<dbReference type="SUPFAM" id="SSF47473">
    <property type="entry name" value="EF-hand"/>
    <property type="match status" value="1"/>
</dbReference>
<reference evidence="7" key="2">
    <citation type="submission" date="2018-11" db="EMBL/GenBank/DDBJ databases">
        <title>Trombidioid mite genomics.</title>
        <authorList>
            <person name="Dong X."/>
        </authorList>
    </citation>
    <scope>NUCLEOTIDE SEQUENCE</scope>
    <source>
        <strain evidence="7">UoL-WK</strain>
    </source>
</reference>
<dbReference type="AlphaFoldDB" id="A0A3S3Q489"/>
<dbReference type="EMBL" id="NCKU01001060">
    <property type="protein sequence ID" value="RWS13215.1"/>
    <property type="molecule type" value="Genomic_DNA"/>
</dbReference>
<dbReference type="OrthoDB" id="7853005at2759"/>
<dbReference type="EMBL" id="NCKU01001023">
    <property type="protein sequence ID" value="RWS13334.1"/>
    <property type="molecule type" value="Genomic_DNA"/>
</dbReference>
<dbReference type="Pfam" id="PF13499">
    <property type="entry name" value="EF-hand_7"/>
    <property type="match status" value="2"/>
</dbReference>
<keyword evidence="1" id="KW-0677">Repeat</keyword>
<feature type="domain" description="EF-hand" evidence="3">
    <location>
        <begin position="37"/>
        <end position="72"/>
    </location>
</feature>
<dbReference type="EMBL" id="NCKU01000938">
    <property type="protein sequence ID" value="RWS13604.1"/>
    <property type="molecule type" value="Genomic_DNA"/>
</dbReference>
<protein>
    <submittedName>
        <fullName evidence="7">Calmodulin-like protein</fullName>
    </submittedName>
</protein>
<dbReference type="InterPro" id="IPR018247">
    <property type="entry name" value="EF_Hand_1_Ca_BS"/>
</dbReference>
<reference evidence="7 8" key="1">
    <citation type="journal article" date="2018" name="Gigascience">
        <title>Genomes of trombidid mites reveal novel predicted allergens and laterally-transferred genes associated with secondary metabolism.</title>
        <authorList>
            <person name="Dong X."/>
            <person name="Chaisiri K."/>
            <person name="Xia D."/>
            <person name="Armstrong S.D."/>
            <person name="Fang Y."/>
            <person name="Donnelly M.J."/>
            <person name="Kadowaki T."/>
            <person name="McGarry J.W."/>
            <person name="Darby A.C."/>
            <person name="Makepeace B.L."/>
        </authorList>
    </citation>
    <scope>NUCLEOTIDE SEQUENCE [LARGE SCALE GENOMIC DNA]</scope>
    <source>
        <strain evidence="7">UoL-WK</strain>
    </source>
</reference>
<evidence type="ECO:0000256" key="2">
    <source>
        <dbReference type="ARBA" id="ARBA00022837"/>
    </source>
</evidence>
<keyword evidence="2" id="KW-0106">Calcium</keyword>
<evidence type="ECO:0000256" key="1">
    <source>
        <dbReference type="ARBA" id="ARBA00022737"/>
    </source>
</evidence>